<keyword evidence="2 5" id="KW-0689">Ribosomal protein</keyword>
<dbReference type="EMBL" id="AP014521">
    <property type="protein sequence ID" value="BAP58654.1"/>
    <property type="molecule type" value="Genomic_DNA"/>
</dbReference>
<evidence type="ECO:0000256" key="4">
    <source>
        <dbReference type="ARBA" id="ARBA00035171"/>
    </source>
</evidence>
<dbReference type="FunFam" id="2.30.30.790:FF:000001">
    <property type="entry name" value="50S ribosomal protein L19"/>
    <property type="match status" value="1"/>
</dbReference>
<dbReference type="GO" id="GO:0003735">
    <property type="term" value="F:structural constituent of ribosome"/>
    <property type="evidence" value="ECO:0007669"/>
    <property type="project" value="InterPro"/>
</dbReference>
<dbReference type="PRINTS" id="PR00061">
    <property type="entry name" value="RIBOSOMALL19"/>
</dbReference>
<organism evidence="7 8">
    <name type="scientific">Candidatus Tachikawaea gelatinosa</name>
    <dbReference type="NCBI Taxonomy" id="1410383"/>
    <lineage>
        <taxon>Bacteria</taxon>
        <taxon>Pseudomonadati</taxon>
        <taxon>Pseudomonadota</taxon>
        <taxon>Gammaproteobacteria</taxon>
        <taxon>Enterobacterales</taxon>
        <taxon>Enterobacteriaceae</taxon>
        <taxon>Candidatus Tachikawaea</taxon>
    </lineage>
</organism>
<dbReference type="Pfam" id="PF01245">
    <property type="entry name" value="Ribosomal_L19"/>
    <property type="match status" value="1"/>
</dbReference>
<dbReference type="HOGENOM" id="CLU_103507_2_2_6"/>
<dbReference type="InterPro" id="IPR018257">
    <property type="entry name" value="Ribosomal_bL19_CS"/>
</dbReference>
<evidence type="ECO:0000313" key="8">
    <source>
        <dbReference type="Proteomes" id="UP000031627"/>
    </source>
</evidence>
<keyword evidence="8" id="KW-1185">Reference proteome</keyword>
<evidence type="ECO:0000256" key="6">
    <source>
        <dbReference type="RuleBase" id="RU000559"/>
    </source>
</evidence>
<dbReference type="PANTHER" id="PTHR15680">
    <property type="entry name" value="RIBOSOMAL PROTEIN L19"/>
    <property type="match status" value="1"/>
</dbReference>
<dbReference type="SUPFAM" id="SSF50104">
    <property type="entry name" value="Translation proteins SH3-like domain"/>
    <property type="match status" value="1"/>
</dbReference>
<name>A0A090ALW8_9ENTR</name>
<evidence type="ECO:0000256" key="5">
    <source>
        <dbReference type="HAMAP-Rule" id="MF_00402"/>
    </source>
</evidence>
<dbReference type="KEGG" id="sbw:TGUWTKB_4270"/>
<evidence type="ECO:0000256" key="2">
    <source>
        <dbReference type="ARBA" id="ARBA00022980"/>
    </source>
</evidence>
<accession>A0A090ALW8</accession>
<dbReference type="InterPro" id="IPR001857">
    <property type="entry name" value="Ribosomal_bL19"/>
</dbReference>
<reference evidence="8" key="1">
    <citation type="submission" date="2013-11" db="EMBL/GenBank/DDBJ databases">
        <title>Symbiont-containing voluminous jelly as an extraordinary maternal gift for overwintering insect nymphs.</title>
        <authorList>
            <person name="Kaiwa N."/>
            <person name="Hosokawa T."/>
            <person name="Nikoh N."/>
            <person name="Meng X.Y."/>
            <person name="Tanahashi M."/>
            <person name="Moriyama M."/>
            <person name="Maeda T."/>
            <person name="Yamaguchi K."/>
            <person name="Shigenobu S."/>
            <person name="Ito M."/>
            <person name="Fukatsu T."/>
        </authorList>
    </citation>
    <scope>NUCLEOTIDE SEQUENCE [LARGE SCALE GENOMIC DNA]</scope>
    <source>
        <strain evidence="8">UwTKB</strain>
    </source>
</reference>
<dbReference type="InterPro" id="IPR038657">
    <property type="entry name" value="Ribosomal_bL19_sf"/>
</dbReference>
<dbReference type="GO" id="GO:0022625">
    <property type="term" value="C:cytosolic large ribosomal subunit"/>
    <property type="evidence" value="ECO:0007669"/>
    <property type="project" value="TreeGrafter"/>
</dbReference>
<dbReference type="NCBIfam" id="TIGR01024">
    <property type="entry name" value="rplS_bact"/>
    <property type="match status" value="1"/>
</dbReference>
<dbReference type="InterPro" id="IPR008991">
    <property type="entry name" value="Translation_prot_SH3-like_sf"/>
</dbReference>
<dbReference type="STRING" id="1410383.TGUWTKB_4270"/>
<sequence>MINSIIKKIEQEQIKKDIPIFRPGDTIEVKVWVMEGSKKRLQSFEGTVISIRKFGLNSSFTVRKMSHGEGIERVFQTHSPIIADIQIKRLGSVRKAKLYYLRDRTGKAARIKERTL</sequence>
<dbReference type="HAMAP" id="MF_00402">
    <property type="entry name" value="Ribosomal_bL19"/>
    <property type="match status" value="1"/>
</dbReference>
<comment type="function">
    <text evidence="5 6">This protein is located at the 30S-50S ribosomal subunit interface and may play a role in the structure and function of the aminoacyl-tRNA binding site.</text>
</comment>
<evidence type="ECO:0000256" key="1">
    <source>
        <dbReference type="ARBA" id="ARBA00005781"/>
    </source>
</evidence>
<keyword evidence="3 5" id="KW-0687">Ribonucleoprotein</keyword>
<protein>
    <recommendedName>
        <fullName evidence="4 5">Large ribosomal subunit protein bL19</fullName>
    </recommendedName>
</protein>
<comment type="similarity">
    <text evidence="1 5 6">Belongs to the bacterial ribosomal protein bL19 family.</text>
</comment>
<dbReference type="GO" id="GO:0006412">
    <property type="term" value="P:translation"/>
    <property type="evidence" value="ECO:0007669"/>
    <property type="project" value="UniProtKB-UniRule"/>
</dbReference>
<dbReference type="PROSITE" id="PS01015">
    <property type="entry name" value="RIBOSOMAL_L19"/>
    <property type="match status" value="1"/>
</dbReference>
<dbReference type="Gene3D" id="2.30.30.790">
    <property type="match status" value="1"/>
</dbReference>
<dbReference type="AlphaFoldDB" id="A0A090ALW8"/>
<proteinExistence type="inferred from homology"/>
<evidence type="ECO:0000313" key="7">
    <source>
        <dbReference type="EMBL" id="BAP58654.1"/>
    </source>
</evidence>
<dbReference type="PIRSF" id="PIRSF002191">
    <property type="entry name" value="Ribosomal_L19"/>
    <property type="match status" value="1"/>
</dbReference>
<gene>
    <name evidence="5 7" type="primary">rplS</name>
    <name evidence="7" type="ORF">TGUWTKB_4270</name>
</gene>
<evidence type="ECO:0000256" key="3">
    <source>
        <dbReference type="ARBA" id="ARBA00023274"/>
    </source>
</evidence>
<dbReference type="PANTHER" id="PTHR15680:SF9">
    <property type="entry name" value="LARGE RIBOSOMAL SUBUNIT PROTEIN BL19M"/>
    <property type="match status" value="1"/>
</dbReference>
<reference evidence="7 8" key="2">
    <citation type="journal article" date="2014" name="Curr. Biol.">
        <title>Symbiont-Supplemented Maternal Investment Underpinning Host's Ecological Adaptation.</title>
        <authorList>
            <person name="Kaiwa N."/>
            <person name="Hosokawa T."/>
            <person name="Nikoh N."/>
            <person name="Tanahashi M."/>
            <person name="Moriyama M."/>
            <person name="Meng X.Y."/>
            <person name="Maeda T."/>
            <person name="Yamaguchi K."/>
            <person name="Shigenobu S."/>
            <person name="Ito M."/>
            <person name="Fukatsu T."/>
        </authorList>
    </citation>
    <scope>NUCLEOTIDE SEQUENCE [LARGE SCALE GENOMIC DNA]</scope>
    <source>
        <strain evidence="7 8">UwTKB</strain>
    </source>
</reference>
<dbReference type="Proteomes" id="UP000031627">
    <property type="component" value="Chromosome"/>
</dbReference>